<evidence type="ECO:0000313" key="4">
    <source>
        <dbReference type="Proteomes" id="UP001271640"/>
    </source>
</evidence>
<proteinExistence type="predicted"/>
<dbReference type="InterPro" id="IPR002509">
    <property type="entry name" value="NODB_dom"/>
</dbReference>
<dbReference type="SUPFAM" id="SSF88713">
    <property type="entry name" value="Glycoside hydrolase/deacetylase"/>
    <property type="match status" value="1"/>
</dbReference>
<dbReference type="InterPro" id="IPR051398">
    <property type="entry name" value="Polysacch_Deacetylase"/>
</dbReference>
<reference evidence="4" key="1">
    <citation type="journal article" date="2024" name="Toxins">
        <title>Genome Sequence Analysis of Native Xenorhabdus Strains Isolated from Entomopathogenic Nematodes in Argentina.</title>
        <authorList>
            <person name="Palma L."/>
            <person name="Frizzo L."/>
            <person name="Kaiser S."/>
            <person name="Berry C."/>
            <person name="Caballero P."/>
            <person name="Bode H.B."/>
            <person name="Del Valle E.E."/>
        </authorList>
    </citation>
    <scope>NUCLEOTIDE SEQUENCE [LARGE SCALE GENOMIC DNA]</scope>
    <source>
        <strain evidence="4">Reich</strain>
    </source>
</reference>
<dbReference type="PANTHER" id="PTHR34216:SF7">
    <property type="entry name" value="POLY-BETA-1,6-N-ACETYL-D-GLUCOSAMINE N-DEACETYLASE"/>
    <property type="match status" value="1"/>
</dbReference>
<dbReference type="Pfam" id="PF14883">
    <property type="entry name" value="GHL13"/>
    <property type="match status" value="1"/>
</dbReference>
<dbReference type="PROSITE" id="PS51677">
    <property type="entry name" value="NODB"/>
    <property type="match status" value="1"/>
</dbReference>
<dbReference type="InterPro" id="IPR011330">
    <property type="entry name" value="Glyco_hydro/deAcase_b/a-brl"/>
</dbReference>
<dbReference type="NCBIfam" id="TIGR03938">
    <property type="entry name" value="deacetyl_PgaB"/>
    <property type="match status" value="1"/>
</dbReference>
<keyword evidence="4" id="KW-1185">Reference proteome</keyword>
<gene>
    <name evidence="3" type="primary">pgaB</name>
    <name evidence="3" type="ORF">FE394_02495</name>
</gene>
<evidence type="ECO:0000313" key="3">
    <source>
        <dbReference type="EMBL" id="MDX7998093.1"/>
    </source>
</evidence>
<dbReference type="RefSeq" id="WP_319924833.1">
    <property type="nucleotide sequence ID" value="NZ_VCDP01000006.1"/>
</dbReference>
<dbReference type="NCBIfam" id="NF011177">
    <property type="entry name" value="PRK14582.1"/>
    <property type="match status" value="1"/>
</dbReference>
<accession>A0ABU4SHI1</accession>
<dbReference type="InterPro" id="IPR023854">
    <property type="entry name" value="PGA_deacetylase_PgaB"/>
</dbReference>
<keyword evidence="1" id="KW-0732">Signal</keyword>
<dbReference type="Pfam" id="PF01522">
    <property type="entry name" value="Polysacc_deac_1"/>
    <property type="match status" value="1"/>
</dbReference>
<dbReference type="Proteomes" id="UP001271640">
    <property type="component" value="Unassembled WGS sequence"/>
</dbReference>
<dbReference type="CDD" id="cd10964">
    <property type="entry name" value="CE4_PgaB_5s"/>
    <property type="match status" value="1"/>
</dbReference>
<dbReference type="NCBIfam" id="NF011176">
    <property type="entry name" value="PRK14581.1"/>
    <property type="match status" value="1"/>
</dbReference>
<dbReference type="PANTHER" id="PTHR34216">
    <property type="match status" value="1"/>
</dbReference>
<dbReference type="Gene3D" id="3.20.20.80">
    <property type="entry name" value="Glycosidases"/>
    <property type="match status" value="1"/>
</dbReference>
<feature type="domain" description="NodB homology" evidence="2">
    <location>
        <begin position="122"/>
        <end position="364"/>
    </location>
</feature>
<protein>
    <submittedName>
        <fullName evidence="3">Poly-beta-1,6-N-acetyl-D-glucosamine N-deacetylase PgaB</fullName>
    </submittedName>
</protein>
<dbReference type="EMBL" id="VCDP01000006">
    <property type="protein sequence ID" value="MDX7998093.1"/>
    <property type="molecule type" value="Genomic_DNA"/>
</dbReference>
<dbReference type="InterPro" id="IPR032772">
    <property type="entry name" value="PGA_deacetylase_PgaB_C"/>
</dbReference>
<dbReference type="Gene3D" id="3.20.20.370">
    <property type="entry name" value="Glycoside hydrolase/deacetylase"/>
    <property type="match status" value="1"/>
</dbReference>
<evidence type="ECO:0000256" key="1">
    <source>
        <dbReference type="ARBA" id="ARBA00022729"/>
    </source>
</evidence>
<sequence>MTHNAFRHWLIISALLIGLFTIQLFAPLFTPQLGMMAYAEKPDFAPPAQRPLSMNERPWPHNGYVVLAYHDVEDDGADQRFMSVRTSALNDQFAWLRENGYQPVTVDQILTASQGGTPLPPKAVLLTFDDGYSSFYHRVFPLLKAYNWPAILAPVGLWVDAPIGKPVDFGGLMVPRERFTTWEQVAEMSRSGLVEIGSHTYQHHYGALGNPQGNTEPAAAIRIYDPKTGKYESEQAFRQRMEKDISTITQRIVAATGKQPRVWVWPYGIDNGVTLEIAKRYGYKMALTLDDGLANVSNLNNVPRILLTNNPSLKEFAEQVIQVQNKHILRIAHIDLDYVYDPNPVQQASNLDKLVQRIADLRVNTVFLQAFADPKGDGNIGELYFPNRWLPMRADLFNRVSWQLHSRLNIDVYAWMPVLAFELEPSLPRVLSYDEKNDEKDDASLDKNSDKLFVNPTQYRRLSPYNLENRRRIKEIYQDLASYAIFQGILYHDDAVMSDFEDAGPDAIKAYQAAGLPSSIAVIRQDPEQFARWTRFKSQHLIDFTHELTQELKSIRGYQIKTARNIFAMPILEPDSEEWFAQNLDDFLAHYDWVAPMAMPLMENVPLSKSNQWLSRLVKIVAQRPQALDKTVFELQAVDWRNPMHKRAIPGHQITEWMRQLQLNGAQSFGYYPDDFLNNQPEMNEVRPVLSPEWYPLND</sequence>
<organism evidence="3 4">
    <name type="scientific">Xenorhabdus littoralis</name>
    <dbReference type="NCBI Taxonomy" id="2582835"/>
    <lineage>
        <taxon>Bacteria</taxon>
        <taxon>Pseudomonadati</taxon>
        <taxon>Pseudomonadota</taxon>
        <taxon>Gammaproteobacteria</taxon>
        <taxon>Enterobacterales</taxon>
        <taxon>Morganellaceae</taxon>
        <taxon>Xenorhabdus</taxon>
    </lineage>
</organism>
<name>A0ABU4SHI1_9GAMM</name>
<comment type="caution">
    <text evidence="3">The sequence shown here is derived from an EMBL/GenBank/DDBJ whole genome shotgun (WGS) entry which is preliminary data.</text>
</comment>
<evidence type="ECO:0000259" key="2">
    <source>
        <dbReference type="PROSITE" id="PS51677"/>
    </source>
</evidence>